<name>A0A3N4M485_9PEZI</name>
<evidence type="ECO:0000313" key="2">
    <source>
        <dbReference type="Proteomes" id="UP000267821"/>
    </source>
</evidence>
<keyword evidence="2" id="KW-1185">Reference proteome</keyword>
<feature type="non-terminal residue" evidence="1">
    <location>
        <position position="98"/>
    </location>
</feature>
<gene>
    <name evidence="1" type="ORF">L211DRAFT_888144</name>
</gene>
<dbReference type="AlphaFoldDB" id="A0A3N4M485"/>
<sequence length="98" mass="10521">MNRSVDVTRTTCLPGGCCAIQTRLPAGTVKSCYTGPRYSGSLVIPDGPEASGFLTSKFPLPIPDGHTIPDRTECWRSAGVFLSMSLYISPSLMPHFSL</sequence>
<proteinExistence type="predicted"/>
<dbReference type="EMBL" id="ML121529">
    <property type="protein sequence ID" value="RPB28719.1"/>
    <property type="molecule type" value="Genomic_DNA"/>
</dbReference>
<dbReference type="InParanoid" id="A0A3N4M485"/>
<dbReference type="Proteomes" id="UP000267821">
    <property type="component" value="Unassembled WGS sequence"/>
</dbReference>
<evidence type="ECO:0000313" key="1">
    <source>
        <dbReference type="EMBL" id="RPB28719.1"/>
    </source>
</evidence>
<protein>
    <submittedName>
        <fullName evidence="1">Uncharacterized protein</fullName>
    </submittedName>
</protein>
<accession>A0A3N4M485</accession>
<organism evidence="1 2">
    <name type="scientific">Terfezia boudieri ATCC MYA-4762</name>
    <dbReference type="NCBI Taxonomy" id="1051890"/>
    <lineage>
        <taxon>Eukaryota</taxon>
        <taxon>Fungi</taxon>
        <taxon>Dikarya</taxon>
        <taxon>Ascomycota</taxon>
        <taxon>Pezizomycotina</taxon>
        <taxon>Pezizomycetes</taxon>
        <taxon>Pezizales</taxon>
        <taxon>Pezizaceae</taxon>
        <taxon>Terfezia</taxon>
    </lineage>
</organism>
<reference evidence="1 2" key="1">
    <citation type="journal article" date="2018" name="Nat. Ecol. Evol.">
        <title>Pezizomycetes genomes reveal the molecular basis of ectomycorrhizal truffle lifestyle.</title>
        <authorList>
            <person name="Murat C."/>
            <person name="Payen T."/>
            <person name="Noel B."/>
            <person name="Kuo A."/>
            <person name="Morin E."/>
            <person name="Chen J."/>
            <person name="Kohler A."/>
            <person name="Krizsan K."/>
            <person name="Balestrini R."/>
            <person name="Da Silva C."/>
            <person name="Montanini B."/>
            <person name="Hainaut M."/>
            <person name="Levati E."/>
            <person name="Barry K.W."/>
            <person name="Belfiori B."/>
            <person name="Cichocki N."/>
            <person name="Clum A."/>
            <person name="Dockter R.B."/>
            <person name="Fauchery L."/>
            <person name="Guy J."/>
            <person name="Iotti M."/>
            <person name="Le Tacon F."/>
            <person name="Lindquist E.A."/>
            <person name="Lipzen A."/>
            <person name="Malagnac F."/>
            <person name="Mello A."/>
            <person name="Molinier V."/>
            <person name="Miyauchi S."/>
            <person name="Poulain J."/>
            <person name="Riccioni C."/>
            <person name="Rubini A."/>
            <person name="Sitrit Y."/>
            <person name="Splivallo R."/>
            <person name="Traeger S."/>
            <person name="Wang M."/>
            <person name="Zifcakova L."/>
            <person name="Wipf D."/>
            <person name="Zambonelli A."/>
            <person name="Paolocci F."/>
            <person name="Nowrousian M."/>
            <person name="Ottonello S."/>
            <person name="Baldrian P."/>
            <person name="Spatafora J.W."/>
            <person name="Henrissat B."/>
            <person name="Nagy L.G."/>
            <person name="Aury J.M."/>
            <person name="Wincker P."/>
            <person name="Grigoriev I.V."/>
            <person name="Bonfante P."/>
            <person name="Martin F.M."/>
        </authorList>
    </citation>
    <scope>NUCLEOTIDE SEQUENCE [LARGE SCALE GENOMIC DNA]</scope>
    <source>
        <strain evidence="1 2">ATCC MYA-4762</strain>
    </source>
</reference>